<feature type="coiled-coil region" evidence="13">
    <location>
        <begin position="87"/>
        <end position="138"/>
    </location>
</feature>
<dbReference type="Gene3D" id="1.10.10.60">
    <property type="entry name" value="Homeodomain-like"/>
    <property type="match status" value="1"/>
</dbReference>
<reference evidence="16" key="1">
    <citation type="submission" date="2020-09" db="EMBL/GenBank/DDBJ databases">
        <title>Genome-Enabled Discovery of Anthraquinone Biosynthesis in Senna tora.</title>
        <authorList>
            <person name="Kang S.-H."/>
            <person name="Pandey R.P."/>
            <person name="Lee C.-M."/>
            <person name="Sim J.-S."/>
            <person name="Jeong J.-T."/>
            <person name="Choi B.-S."/>
            <person name="Jung M."/>
            <person name="Ginzburg D."/>
            <person name="Zhao K."/>
            <person name="Won S.Y."/>
            <person name="Oh T.-J."/>
            <person name="Yu Y."/>
            <person name="Kim N.-H."/>
            <person name="Lee O.R."/>
            <person name="Lee T.-H."/>
            <person name="Bashyal P."/>
            <person name="Kim T.-S."/>
            <person name="Lee W.-H."/>
            <person name="Kawkins C."/>
            <person name="Kim C.-K."/>
            <person name="Kim J.S."/>
            <person name="Ahn B.O."/>
            <person name="Rhee S.Y."/>
            <person name="Sohng J.K."/>
        </authorList>
    </citation>
    <scope>NUCLEOTIDE SEQUENCE</scope>
    <source>
        <tissue evidence="16">Leaf</tissue>
    </source>
</reference>
<evidence type="ECO:0000256" key="10">
    <source>
        <dbReference type="ARBA" id="ARBA00058361"/>
    </source>
</evidence>
<evidence type="ECO:0000256" key="13">
    <source>
        <dbReference type="SAM" id="Coils"/>
    </source>
</evidence>
<dbReference type="PANTHER" id="PTHR43625:SF5">
    <property type="entry name" value="PYRIDOXAL REDUCTASE, CHLOROPLASTIC"/>
    <property type="match status" value="1"/>
</dbReference>
<evidence type="ECO:0000256" key="9">
    <source>
        <dbReference type="ARBA" id="ARBA00025748"/>
    </source>
</evidence>
<evidence type="ECO:0000256" key="14">
    <source>
        <dbReference type="SAM" id="MobiDB-lite"/>
    </source>
</evidence>
<evidence type="ECO:0000256" key="7">
    <source>
        <dbReference type="ARBA" id="ARBA00023163"/>
    </source>
</evidence>
<dbReference type="OrthoDB" id="2310150at2759"/>
<keyword evidence="4" id="KW-0805">Transcription regulation</keyword>
<proteinExistence type="inferred from homology"/>
<keyword evidence="13" id="KW-0175">Coiled coil</keyword>
<evidence type="ECO:0000259" key="15">
    <source>
        <dbReference type="PROSITE" id="PS50071"/>
    </source>
</evidence>
<gene>
    <name evidence="16" type="ORF">G2W53_013104</name>
</gene>
<dbReference type="InterPro" id="IPR009057">
    <property type="entry name" value="Homeodomain-like_sf"/>
</dbReference>
<comment type="caution">
    <text evidence="16">The sequence shown here is derived from an EMBL/GenBank/DDBJ whole genome shotgun (WGS) entry which is preliminary data.</text>
</comment>
<evidence type="ECO:0000313" key="17">
    <source>
        <dbReference type="Proteomes" id="UP000634136"/>
    </source>
</evidence>
<dbReference type="SUPFAM" id="SSF46689">
    <property type="entry name" value="Homeodomain-like"/>
    <property type="match status" value="1"/>
</dbReference>
<dbReference type="PRINTS" id="PR00069">
    <property type="entry name" value="ALDKETRDTASE"/>
</dbReference>
<keyword evidence="17" id="KW-1185">Reference proteome</keyword>
<keyword evidence="3" id="KW-0560">Oxidoreductase</keyword>
<keyword evidence="2" id="KW-0521">NADP</keyword>
<dbReference type="GO" id="GO:0005737">
    <property type="term" value="C:cytoplasm"/>
    <property type="evidence" value="ECO:0007669"/>
    <property type="project" value="TreeGrafter"/>
</dbReference>
<dbReference type="PANTHER" id="PTHR43625">
    <property type="entry name" value="AFLATOXIN B1 ALDEHYDE REDUCTASE"/>
    <property type="match status" value="1"/>
</dbReference>
<evidence type="ECO:0000256" key="3">
    <source>
        <dbReference type="ARBA" id="ARBA00023002"/>
    </source>
</evidence>
<dbReference type="Pfam" id="PF00046">
    <property type="entry name" value="Homeodomain"/>
    <property type="match status" value="1"/>
</dbReference>
<dbReference type="InterPro" id="IPR023210">
    <property type="entry name" value="NADP_OxRdtase_dom"/>
</dbReference>
<dbReference type="InterPro" id="IPR001356">
    <property type="entry name" value="HD"/>
</dbReference>
<protein>
    <submittedName>
        <fullName evidence="16">Pyridoxal reductase, chloroplastic</fullName>
    </submittedName>
</protein>
<organism evidence="16 17">
    <name type="scientific">Senna tora</name>
    <dbReference type="NCBI Taxonomy" id="362788"/>
    <lineage>
        <taxon>Eukaryota</taxon>
        <taxon>Viridiplantae</taxon>
        <taxon>Streptophyta</taxon>
        <taxon>Embryophyta</taxon>
        <taxon>Tracheophyta</taxon>
        <taxon>Spermatophyta</taxon>
        <taxon>Magnoliopsida</taxon>
        <taxon>eudicotyledons</taxon>
        <taxon>Gunneridae</taxon>
        <taxon>Pentapetalae</taxon>
        <taxon>rosids</taxon>
        <taxon>fabids</taxon>
        <taxon>Fabales</taxon>
        <taxon>Fabaceae</taxon>
        <taxon>Caesalpinioideae</taxon>
        <taxon>Cassia clade</taxon>
        <taxon>Senna</taxon>
    </lineage>
</organism>
<name>A0A834U1T5_9FABA</name>
<keyword evidence="7" id="KW-0804">Transcription</keyword>
<dbReference type="GO" id="GO:0009414">
    <property type="term" value="P:response to water deprivation"/>
    <property type="evidence" value="ECO:0007669"/>
    <property type="project" value="UniProtKB-ARBA"/>
</dbReference>
<feature type="domain" description="Homeobox" evidence="15">
    <location>
        <begin position="35"/>
        <end position="95"/>
    </location>
</feature>
<evidence type="ECO:0000256" key="4">
    <source>
        <dbReference type="ARBA" id="ARBA00023015"/>
    </source>
</evidence>
<dbReference type="CDD" id="cd00086">
    <property type="entry name" value="homeodomain"/>
    <property type="match status" value="1"/>
</dbReference>
<dbReference type="InterPro" id="IPR017970">
    <property type="entry name" value="Homeobox_CS"/>
</dbReference>
<dbReference type="AlphaFoldDB" id="A0A834U1T5"/>
<comment type="similarity">
    <text evidence="9">Belongs to the HD-ZIP homeobox family. Class I subfamily.</text>
</comment>
<evidence type="ECO:0000256" key="1">
    <source>
        <dbReference type="ARBA" id="ARBA00004123"/>
    </source>
</evidence>
<accession>A0A834U1T5</accession>
<dbReference type="GO" id="GO:0016491">
    <property type="term" value="F:oxidoreductase activity"/>
    <property type="evidence" value="ECO:0007669"/>
    <property type="project" value="UniProtKB-KW"/>
</dbReference>
<dbReference type="InterPro" id="IPR050791">
    <property type="entry name" value="Aldo-Keto_reductase"/>
</dbReference>
<evidence type="ECO:0000256" key="12">
    <source>
        <dbReference type="RuleBase" id="RU000682"/>
    </source>
</evidence>
<comment type="subcellular location">
    <subcellularLocation>
        <location evidence="1 11 12">Nucleus</location>
    </subcellularLocation>
</comment>
<dbReference type="SMART" id="SM00389">
    <property type="entry name" value="HOX"/>
    <property type="match status" value="1"/>
</dbReference>
<comment type="function">
    <text evidence="10">Probable transcription activator that may act as growth regulators in response to water deficit.</text>
</comment>
<dbReference type="PROSITE" id="PS00062">
    <property type="entry name" value="ALDOKETO_REDUCTASE_2"/>
    <property type="match status" value="1"/>
</dbReference>
<dbReference type="Gene3D" id="3.20.20.100">
    <property type="entry name" value="NADP-dependent oxidoreductase domain"/>
    <property type="match status" value="1"/>
</dbReference>
<dbReference type="Pfam" id="PF00248">
    <property type="entry name" value="Aldo_ket_red"/>
    <property type="match status" value="1"/>
</dbReference>
<dbReference type="InterPro" id="IPR036812">
    <property type="entry name" value="NAD(P)_OxRdtase_dom_sf"/>
</dbReference>
<dbReference type="FunFam" id="1.10.10.60:FF:000293">
    <property type="entry name" value="Homeobox-leucine zipper protein ATHB-7"/>
    <property type="match status" value="1"/>
</dbReference>
<dbReference type="GO" id="GO:0005634">
    <property type="term" value="C:nucleus"/>
    <property type="evidence" value="ECO:0007669"/>
    <property type="project" value="UniProtKB-SubCell"/>
</dbReference>
<keyword evidence="5 11" id="KW-0238">DNA-binding</keyword>
<dbReference type="CDD" id="cd19093">
    <property type="entry name" value="AKR_AtPLR-like"/>
    <property type="match status" value="1"/>
</dbReference>
<evidence type="ECO:0000256" key="2">
    <source>
        <dbReference type="ARBA" id="ARBA00022857"/>
    </source>
</evidence>
<dbReference type="InterPro" id="IPR018170">
    <property type="entry name" value="Aldo/ket_reductase_CS"/>
</dbReference>
<dbReference type="GO" id="GO:0000981">
    <property type="term" value="F:DNA-binding transcription factor activity, RNA polymerase II-specific"/>
    <property type="evidence" value="ECO:0007669"/>
    <property type="project" value="InterPro"/>
</dbReference>
<dbReference type="Pfam" id="PF02183">
    <property type="entry name" value="HALZ"/>
    <property type="match status" value="1"/>
</dbReference>
<dbReference type="EMBL" id="JAAIUW010000005">
    <property type="protein sequence ID" value="KAF7830771.1"/>
    <property type="molecule type" value="Genomic_DNA"/>
</dbReference>
<dbReference type="GO" id="GO:0009737">
    <property type="term" value="P:response to abscisic acid"/>
    <property type="evidence" value="ECO:0007669"/>
    <property type="project" value="UniProtKB-ARBA"/>
</dbReference>
<keyword evidence="6 11" id="KW-0371">Homeobox</keyword>
<dbReference type="PROSITE" id="PS00027">
    <property type="entry name" value="HOMEOBOX_1"/>
    <property type="match status" value="1"/>
</dbReference>
<evidence type="ECO:0000256" key="5">
    <source>
        <dbReference type="ARBA" id="ARBA00023125"/>
    </source>
</evidence>
<evidence type="ECO:0000256" key="8">
    <source>
        <dbReference type="ARBA" id="ARBA00023242"/>
    </source>
</evidence>
<evidence type="ECO:0000256" key="11">
    <source>
        <dbReference type="PROSITE-ProRule" id="PRU00108"/>
    </source>
</evidence>
<dbReference type="GO" id="GO:0000976">
    <property type="term" value="F:transcription cis-regulatory region binding"/>
    <property type="evidence" value="ECO:0007669"/>
    <property type="project" value="UniProtKB-ARBA"/>
</dbReference>
<evidence type="ECO:0000256" key="6">
    <source>
        <dbReference type="ARBA" id="ARBA00023155"/>
    </source>
</evidence>
<dbReference type="InterPro" id="IPR003106">
    <property type="entry name" value="Leu_zip_homeo"/>
</dbReference>
<dbReference type="GO" id="GO:0045893">
    <property type="term" value="P:positive regulation of DNA-templated transcription"/>
    <property type="evidence" value="ECO:0007669"/>
    <property type="project" value="UniProtKB-ARBA"/>
</dbReference>
<dbReference type="InterPro" id="IPR020471">
    <property type="entry name" value="AKR"/>
</dbReference>
<evidence type="ECO:0000313" key="16">
    <source>
        <dbReference type="EMBL" id="KAF7830771.1"/>
    </source>
</evidence>
<dbReference type="PROSITE" id="PS50071">
    <property type="entry name" value="HOMEOBOX_2"/>
    <property type="match status" value="1"/>
</dbReference>
<dbReference type="Proteomes" id="UP000634136">
    <property type="component" value="Unassembled WGS sequence"/>
</dbReference>
<sequence>MMMGDDDIDEYYIQASEESFTCSEPPQSPRKENNKNVGSKKKKFSDEQIRSLECIFESESKPEARKKMQVARDLGLQPRQVAIWFQNRRARWKSKRIEQDYRKLRDEYDSLASRFESLKKEKESLQVQLQELNDLLMETSHHEGLEDREEGMHLQDQSEMKKSGCCEDTGGYQACSLGPSNLNPSLFNPIKFPPIWPKPKVKMGPLSVSPMGFGTWAWGNQFLWGYQESMDTELQQIFNMAVDNGVNLFDTADSYGTGRLNGQSEKLLGRFIREFQEQKGGRGEIVIATKFAAYPWRLTPNQFVNACRASLDRMQIEQIGIGQLHWSTANYAPLQELALWDGLVAMYEKGLVRAVGVSNYGPKQLLKIHDYLKARGVPLCSAQVQFSLISMGKDQLEIKNICDSLGIRLIAYSPLGLGMLTGKYSPSKLPKGPRGLLFRQILPGLEPLLGSLREIASKRRKSMSQVAINWCISKGTVPIPGVKSIKQAEENLGALGWRLSSEELLQLENAAEESPTRMIQNIFQTK</sequence>
<keyword evidence="8 11" id="KW-0539">Nucleus</keyword>
<dbReference type="SUPFAM" id="SSF51430">
    <property type="entry name" value="NAD(P)-linked oxidoreductase"/>
    <property type="match status" value="1"/>
</dbReference>
<feature type="DNA-binding region" description="Homeobox" evidence="11">
    <location>
        <begin position="37"/>
        <end position="96"/>
    </location>
</feature>
<feature type="region of interest" description="Disordered" evidence="14">
    <location>
        <begin position="18"/>
        <end position="47"/>
    </location>
</feature>